<dbReference type="Gene3D" id="3.40.630.30">
    <property type="match status" value="1"/>
</dbReference>
<dbReference type="AlphaFoldDB" id="A0A1I4W623"/>
<keyword evidence="3" id="KW-0808">Transferase</keyword>
<feature type="domain" description="N-acetyltransferase" evidence="1">
    <location>
        <begin position="7"/>
        <end position="135"/>
    </location>
</feature>
<dbReference type="RefSeq" id="WP_246025560.1">
    <property type="nucleotide sequence ID" value="NZ_FOUP01000002.1"/>
</dbReference>
<evidence type="ECO:0000313" key="5">
    <source>
        <dbReference type="Proteomes" id="UP000270697"/>
    </source>
</evidence>
<accession>A0A1I4W623</accession>
<sequence length="135" mass="14654">MIGRMEIDYRWRGPASDYELVALTLSHGGNPEPGWWDRVRPHSLGWVTGRVDDGALIGFANVAWDGGDHAFLLDPKVAPAHQRGGIGTELVRRAAVGAADAGCTWLHVDFEPHLRGFYFGSCGFRPTDAGLIALS</sequence>
<evidence type="ECO:0000313" key="4">
    <source>
        <dbReference type="Proteomes" id="UP000199398"/>
    </source>
</evidence>
<gene>
    <name evidence="2" type="ORF">ATL45_5447</name>
    <name evidence="3" type="ORF">SAMN05421805_102538</name>
</gene>
<dbReference type="Proteomes" id="UP000199398">
    <property type="component" value="Unassembled WGS sequence"/>
</dbReference>
<evidence type="ECO:0000313" key="2">
    <source>
        <dbReference type="EMBL" id="RKT87062.1"/>
    </source>
</evidence>
<proteinExistence type="predicted"/>
<dbReference type="SUPFAM" id="SSF55729">
    <property type="entry name" value="Acyl-CoA N-acyltransferases (Nat)"/>
    <property type="match status" value="1"/>
</dbReference>
<evidence type="ECO:0000313" key="3">
    <source>
        <dbReference type="EMBL" id="SFN08489.1"/>
    </source>
</evidence>
<dbReference type="PROSITE" id="PS51186">
    <property type="entry name" value="GNAT"/>
    <property type="match status" value="1"/>
</dbReference>
<dbReference type="EMBL" id="FOUP01000002">
    <property type="protein sequence ID" value="SFN08489.1"/>
    <property type="molecule type" value="Genomic_DNA"/>
</dbReference>
<dbReference type="Proteomes" id="UP000270697">
    <property type="component" value="Unassembled WGS sequence"/>
</dbReference>
<keyword evidence="5" id="KW-1185">Reference proteome</keyword>
<dbReference type="EMBL" id="RBXX01000002">
    <property type="protein sequence ID" value="RKT87062.1"/>
    <property type="molecule type" value="Genomic_DNA"/>
</dbReference>
<dbReference type="STRING" id="455193.SAMN05421805_102538"/>
<reference evidence="2 5" key="3">
    <citation type="submission" date="2018-10" db="EMBL/GenBank/DDBJ databases">
        <title>Sequencing the genomes of 1000 actinobacteria strains.</title>
        <authorList>
            <person name="Klenk H.-P."/>
        </authorList>
    </citation>
    <scope>NUCLEOTIDE SEQUENCE [LARGE SCALE GENOMIC DNA]</scope>
    <source>
        <strain evidence="2 5">DSM 45119</strain>
    </source>
</reference>
<name>A0A1I4W623_9PSEU</name>
<reference evidence="3" key="2">
    <citation type="submission" date="2016-10" db="EMBL/GenBank/DDBJ databases">
        <authorList>
            <person name="de Groot N.N."/>
        </authorList>
    </citation>
    <scope>NUCLEOTIDE SEQUENCE [LARGE SCALE GENOMIC DNA]</scope>
    <source>
        <strain evidence="3">CPCC 201259</strain>
    </source>
</reference>
<evidence type="ECO:0000259" key="1">
    <source>
        <dbReference type="PROSITE" id="PS51186"/>
    </source>
</evidence>
<dbReference type="Pfam" id="PF00583">
    <property type="entry name" value="Acetyltransf_1"/>
    <property type="match status" value="1"/>
</dbReference>
<dbReference type="GO" id="GO:0016747">
    <property type="term" value="F:acyltransferase activity, transferring groups other than amino-acyl groups"/>
    <property type="evidence" value="ECO:0007669"/>
    <property type="project" value="InterPro"/>
</dbReference>
<reference evidence="4" key="1">
    <citation type="submission" date="2016-10" db="EMBL/GenBank/DDBJ databases">
        <authorList>
            <person name="Varghese N."/>
            <person name="Submissions S."/>
        </authorList>
    </citation>
    <scope>NUCLEOTIDE SEQUENCE [LARGE SCALE GENOMIC DNA]</scope>
    <source>
        <strain evidence="4">CPCC 201259</strain>
    </source>
</reference>
<dbReference type="InterPro" id="IPR016181">
    <property type="entry name" value="Acyl_CoA_acyltransferase"/>
</dbReference>
<organism evidence="3 4">
    <name type="scientific">Saccharopolyspora antimicrobica</name>
    <dbReference type="NCBI Taxonomy" id="455193"/>
    <lineage>
        <taxon>Bacteria</taxon>
        <taxon>Bacillati</taxon>
        <taxon>Actinomycetota</taxon>
        <taxon>Actinomycetes</taxon>
        <taxon>Pseudonocardiales</taxon>
        <taxon>Pseudonocardiaceae</taxon>
        <taxon>Saccharopolyspora</taxon>
    </lineage>
</organism>
<dbReference type="InterPro" id="IPR000182">
    <property type="entry name" value="GNAT_dom"/>
</dbReference>
<dbReference type="CDD" id="cd04301">
    <property type="entry name" value="NAT_SF"/>
    <property type="match status" value="1"/>
</dbReference>
<protein>
    <submittedName>
        <fullName evidence="3">Acetyltransferase (GNAT) family protein</fullName>
    </submittedName>
</protein>